<evidence type="ECO:0000259" key="1">
    <source>
        <dbReference type="SMART" id="SM00829"/>
    </source>
</evidence>
<feature type="domain" description="Enoyl reductase (ER)" evidence="1">
    <location>
        <begin position="10"/>
        <end position="322"/>
    </location>
</feature>
<gene>
    <name evidence="2" type="ORF">C2E25_16675</name>
</gene>
<dbReference type="CDD" id="cd08241">
    <property type="entry name" value="QOR1"/>
    <property type="match status" value="1"/>
</dbReference>
<dbReference type="SUPFAM" id="SSF51735">
    <property type="entry name" value="NAD(P)-binding Rossmann-fold domains"/>
    <property type="match status" value="1"/>
</dbReference>
<name>A0A2K2H5N9_9BACT</name>
<dbReference type="Gene3D" id="3.90.180.10">
    <property type="entry name" value="Medium-chain alcohol dehydrogenases, catalytic domain"/>
    <property type="match status" value="1"/>
</dbReference>
<comment type="caution">
    <text evidence="2">The sequence shown here is derived from an EMBL/GenBank/DDBJ whole genome shotgun (WGS) entry which is preliminary data.</text>
</comment>
<dbReference type="InterPro" id="IPR036291">
    <property type="entry name" value="NAD(P)-bd_dom_sf"/>
</dbReference>
<evidence type="ECO:0000313" key="2">
    <source>
        <dbReference type="EMBL" id="PNU18632.1"/>
    </source>
</evidence>
<evidence type="ECO:0000313" key="3">
    <source>
        <dbReference type="Proteomes" id="UP000236340"/>
    </source>
</evidence>
<dbReference type="EMBL" id="PPFX01000060">
    <property type="protein sequence ID" value="PNU18632.1"/>
    <property type="molecule type" value="Genomic_DNA"/>
</dbReference>
<dbReference type="Pfam" id="PF00107">
    <property type="entry name" value="ADH_zinc_N"/>
    <property type="match status" value="1"/>
</dbReference>
<dbReference type="SMART" id="SM00829">
    <property type="entry name" value="PKS_ER"/>
    <property type="match status" value="1"/>
</dbReference>
<dbReference type="PANTHER" id="PTHR43677">
    <property type="entry name" value="SHORT-CHAIN DEHYDROGENASE/REDUCTASE"/>
    <property type="match status" value="1"/>
</dbReference>
<dbReference type="PANTHER" id="PTHR43677:SF4">
    <property type="entry name" value="QUINONE OXIDOREDUCTASE-LIKE PROTEIN 2"/>
    <property type="match status" value="1"/>
</dbReference>
<reference evidence="2 3" key="1">
    <citation type="journal article" date="2018" name="Genome Announc.">
        <title>Genome Sequence of Geothermobacter sp. HR-1 Iron Reducer from the Loihi Seamount.</title>
        <authorList>
            <person name="Smith H."/>
            <person name="Abuyen K."/>
            <person name="Tremblay J."/>
            <person name="Savalia P."/>
            <person name="Perez-Rodriguez I."/>
            <person name="Emerson D."/>
            <person name="Tully B."/>
            <person name="Amend J."/>
        </authorList>
    </citation>
    <scope>NUCLEOTIDE SEQUENCE [LARGE SCALE GENOMIC DNA]</scope>
    <source>
        <strain evidence="2 3">HR-1</strain>
    </source>
</reference>
<dbReference type="Pfam" id="PF08240">
    <property type="entry name" value="ADH_N"/>
    <property type="match status" value="1"/>
</dbReference>
<dbReference type="InterPro" id="IPR011032">
    <property type="entry name" value="GroES-like_sf"/>
</dbReference>
<dbReference type="GO" id="GO:0016491">
    <property type="term" value="F:oxidoreductase activity"/>
    <property type="evidence" value="ECO:0007669"/>
    <property type="project" value="InterPro"/>
</dbReference>
<accession>A0A2K2H5N9</accession>
<proteinExistence type="predicted"/>
<dbReference type="AlphaFoldDB" id="A0A2K2H5N9"/>
<sequence length="324" mass="34330">MKAIVCNAFGSIEEIEYSEVPDPQAGPGQVVLATKAIGVNFPDGLLVQGLYQYKPELPFVPGIEVAGVVEAVGPDVSNLKLGDRILASTMTGGYAEKLCLDTAAAIAIPDAMSDTHAAVLPCAYGTAHHALKQRGKLQPGETLAVLGAAGGTGLAAVQIGKAMGARVIAVCSDEEKLSLAADSGADELINYRNADLRKSLMSITKNRGVDVVFDPVGGEAFNRCARAMAWNGRLLVIGFASGDIPQFPVNLALVKGYSVIGVFWGSFTRYQPKDYANNMAELFRWYEQGKVRPLIDKTFPLSSAAEALHLVAQRKVKGKLVLVP</sequence>
<protein>
    <submittedName>
        <fullName evidence="2">NADPH:quinone oxidoreductase</fullName>
    </submittedName>
</protein>
<dbReference type="InterPro" id="IPR013149">
    <property type="entry name" value="ADH-like_C"/>
</dbReference>
<dbReference type="InterPro" id="IPR051397">
    <property type="entry name" value="Zn-ADH-like_protein"/>
</dbReference>
<organism evidence="2 3">
    <name type="scientific">Geothermobacter hydrogeniphilus</name>
    <dbReference type="NCBI Taxonomy" id="1969733"/>
    <lineage>
        <taxon>Bacteria</taxon>
        <taxon>Pseudomonadati</taxon>
        <taxon>Thermodesulfobacteriota</taxon>
        <taxon>Desulfuromonadia</taxon>
        <taxon>Desulfuromonadales</taxon>
        <taxon>Geothermobacteraceae</taxon>
        <taxon>Geothermobacter</taxon>
    </lineage>
</organism>
<dbReference type="InterPro" id="IPR020843">
    <property type="entry name" value="ER"/>
</dbReference>
<dbReference type="OrthoDB" id="9780520at2"/>
<dbReference type="InterPro" id="IPR013154">
    <property type="entry name" value="ADH-like_N"/>
</dbReference>
<dbReference type="RefSeq" id="WP_103116848.1">
    <property type="nucleotide sequence ID" value="NZ_PPFX01000060.1"/>
</dbReference>
<dbReference type="SUPFAM" id="SSF50129">
    <property type="entry name" value="GroES-like"/>
    <property type="match status" value="1"/>
</dbReference>
<dbReference type="Proteomes" id="UP000236340">
    <property type="component" value="Unassembled WGS sequence"/>
</dbReference>
<dbReference type="Gene3D" id="3.40.50.720">
    <property type="entry name" value="NAD(P)-binding Rossmann-like Domain"/>
    <property type="match status" value="1"/>
</dbReference>